<dbReference type="EC" id="2.7.7.101" evidence="12"/>
<dbReference type="AlphaFoldDB" id="A0A1F6VFD4"/>
<evidence type="ECO:0000256" key="12">
    <source>
        <dbReference type="HAMAP-Rule" id="MF_00974"/>
    </source>
</evidence>
<dbReference type="InterPro" id="IPR006171">
    <property type="entry name" value="TOPRIM_dom"/>
</dbReference>
<evidence type="ECO:0000256" key="7">
    <source>
        <dbReference type="ARBA" id="ARBA00022771"/>
    </source>
</evidence>
<keyword evidence="3 12" id="KW-0808">Transferase</keyword>
<evidence type="ECO:0000256" key="6">
    <source>
        <dbReference type="ARBA" id="ARBA00022723"/>
    </source>
</evidence>
<dbReference type="InterPro" id="IPR050219">
    <property type="entry name" value="DnaG_primase"/>
</dbReference>
<comment type="caution">
    <text evidence="17">The sequence shown here is derived from an EMBL/GenBank/DDBJ whole genome shotgun (WGS) entry which is preliminary data.</text>
</comment>
<dbReference type="HAMAP" id="MF_00974">
    <property type="entry name" value="DNA_primase_DnaG"/>
    <property type="match status" value="1"/>
</dbReference>
<dbReference type="GO" id="GO:0003677">
    <property type="term" value="F:DNA binding"/>
    <property type="evidence" value="ECO:0007669"/>
    <property type="project" value="UniProtKB-KW"/>
</dbReference>
<keyword evidence="10 12" id="KW-0238">DNA-binding</keyword>
<evidence type="ECO:0000256" key="4">
    <source>
        <dbReference type="ARBA" id="ARBA00022695"/>
    </source>
</evidence>
<dbReference type="SMART" id="SM00400">
    <property type="entry name" value="ZnF_CHCC"/>
    <property type="match status" value="1"/>
</dbReference>
<keyword evidence="1 12" id="KW-0240">DNA-directed RNA polymerase</keyword>
<dbReference type="SMART" id="SM00493">
    <property type="entry name" value="TOPRIM"/>
    <property type="match status" value="1"/>
</dbReference>
<evidence type="ECO:0000256" key="9">
    <source>
        <dbReference type="ARBA" id="ARBA00022842"/>
    </source>
</evidence>
<dbReference type="SUPFAM" id="SSF56731">
    <property type="entry name" value="DNA primase core"/>
    <property type="match status" value="1"/>
</dbReference>
<dbReference type="FunFam" id="3.90.580.10:FF:000001">
    <property type="entry name" value="DNA primase"/>
    <property type="match status" value="1"/>
</dbReference>
<comment type="similarity">
    <text evidence="12 13">Belongs to the DnaG primase family.</text>
</comment>
<keyword evidence="11 12" id="KW-0804">Transcription</keyword>
<dbReference type="Gene3D" id="3.90.580.10">
    <property type="entry name" value="Zinc finger, CHC2-type domain"/>
    <property type="match status" value="1"/>
</dbReference>
<keyword evidence="7 12" id="KW-0863">Zinc-finger</keyword>
<name>A0A1F6VFD4_9BACT</name>
<evidence type="ECO:0000256" key="10">
    <source>
        <dbReference type="ARBA" id="ARBA00023125"/>
    </source>
</evidence>
<evidence type="ECO:0000259" key="15">
    <source>
        <dbReference type="SMART" id="SM00400"/>
    </source>
</evidence>
<organism evidence="17 18">
    <name type="scientific">Candidatus Nomurabacteria bacterium RIFCSPHIGHO2_01_FULL_42_15</name>
    <dbReference type="NCBI Taxonomy" id="1801742"/>
    <lineage>
        <taxon>Bacteria</taxon>
        <taxon>Candidatus Nomuraibacteriota</taxon>
    </lineage>
</organism>
<evidence type="ECO:0000256" key="11">
    <source>
        <dbReference type="ARBA" id="ARBA00023163"/>
    </source>
</evidence>
<dbReference type="InterPro" id="IPR030846">
    <property type="entry name" value="DnaG_bac"/>
</dbReference>
<accession>A0A1F6VFD4</accession>
<evidence type="ECO:0000256" key="8">
    <source>
        <dbReference type="ARBA" id="ARBA00022833"/>
    </source>
</evidence>
<evidence type="ECO:0000256" key="3">
    <source>
        <dbReference type="ARBA" id="ARBA00022679"/>
    </source>
</evidence>
<dbReference type="GO" id="GO:0006269">
    <property type="term" value="P:DNA replication, synthesis of primer"/>
    <property type="evidence" value="ECO:0007669"/>
    <property type="project" value="UniProtKB-UniRule"/>
</dbReference>
<comment type="function">
    <text evidence="12 13">RNA polymerase that catalyzes the synthesis of short RNA molecules used as primers for DNA polymerase during DNA replication.</text>
</comment>
<dbReference type="InterPro" id="IPR036977">
    <property type="entry name" value="DNA_primase_Znf_CHC2"/>
</dbReference>
<evidence type="ECO:0000313" key="18">
    <source>
        <dbReference type="Proteomes" id="UP000178235"/>
    </source>
</evidence>
<dbReference type="InterPro" id="IPR013264">
    <property type="entry name" value="DNAG_N"/>
</dbReference>
<keyword evidence="2 12" id="KW-0639">Primosome</keyword>
<evidence type="ECO:0000313" key="17">
    <source>
        <dbReference type="EMBL" id="OGI68295.1"/>
    </source>
</evidence>
<dbReference type="Pfam" id="PF13662">
    <property type="entry name" value="Toprim_4"/>
    <property type="match status" value="1"/>
</dbReference>
<dbReference type="InterPro" id="IPR002694">
    <property type="entry name" value="Znf_CHC2"/>
</dbReference>
<dbReference type="GO" id="GO:0003899">
    <property type="term" value="F:DNA-directed RNA polymerase activity"/>
    <property type="evidence" value="ECO:0007669"/>
    <property type="project" value="UniProtKB-UniRule"/>
</dbReference>
<dbReference type="Gene3D" id="3.90.980.10">
    <property type="entry name" value="DNA primase, catalytic core, N-terminal domain"/>
    <property type="match status" value="1"/>
</dbReference>
<dbReference type="GO" id="GO:0005737">
    <property type="term" value="C:cytoplasm"/>
    <property type="evidence" value="ECO:0007669"/>
    <property type="project" value="TreeGrafter"/>
</dbReference>
<dbReference type="PANTHER" id="PTHR30313">
    <property type="entry name" value="DNA PRIMASE"/>
    <property type="match status" value="1"/>
</dbReference>
<comment type="subunit">
    <text evidence="12">Monomer. Interacts with DnaB.</text>
</comment>
<keyword evidence="8 12" id="KW-0862">Zinc</keyword>
<feature type="domain" description="Zinc finger CHC2-type" evidence="15">
    <location>
        <begin position="30"/>
        <end position="84"/>
    </location>
</feature>
<proteinExistence type="inferred from homology"/>
<evidence type="ECO:0000256" key="2">
    <source>
        <dbReference type="ARBA" id="ARBA00022515"/>
    </source>
</evidence>
<dbReference type="InterPro" id="IPR034151">
    <property type="entry name" value="TOPRIM_DnaG_bac"/>
</dbReference>
<dbReference type="Pfam" id="PF01807">
    <property type="entry name" value="Zn_ribbon_DnaG"/>
    <property type="match status" value="1"/>
</dbReference>
<dbReference type="GO" id="GO:0008270">
    <property type="term" value="F:zinc ion binding"/>
    <property type="evidence" value="ECO:0007669"/>
    <property type="project" value="UniProtKB-UniRule"/>
</dbReference>
<reference evidence="17 18" key="1">
    <citation type="journal article" date="2016" name="Nat. Commun.">
        <title>Thousands of microbial genomes shed light on interconnected biogeochemical processes in an aquifer system.</title>
        <authorList>
            <person name="Anantharaman K."/>
            <person name="Brown C.T."/>
            <person name="Hug L.A."/>
            <person name="Sharon I."/>
            <person name="Castelle C.J."/>
            <person name="Probst A.J."/>
            <person name="Thomas B.C."/>
            <person name="Singh A."/>
            <person name="Wilkins M.J."/>
            <person name="Karaoz U."/>
            <person name="Brodie E.L."/>
            <person name="Williams K.H."/>
            <person name="Hubbard S.S."/>
            <person name="Banfield J.F."/>
        </authorList>
    </citation>
    <scope>NUCLEOTIDE SEQUENCE [LARGE SCALE GENOMIC DNA]</scope>
</reference>
<evidence type="ECO:0000256" key="13">
    <source>
        <dbReference type="PIRNR" id="PIRNR002811"/>
    </source>
</evidence>
<evidence type="ECO:0000256" key="1">
    <source>
        <dbReference type="ARBA" id="ARBA00022478"/>
    </source>
</evidence>
<dbReference type="PANTHER" id="PTHR30313:SF2">
    <property type="entry name" value="DNA PRIMASE"/>
    <property type="match status" value="1"/>
</dbReference>
<keyword evidence="5 12" id="KW-0235">DNA replication</keyword>
<dbReference type="InterPro" id="IPR006295">
    <property type="entry name" value="DNA_primase_DnaG"/>
</dbReference>
<dbReference type="Pfam" id="PF08275">
    <property type="entry name" value="DNAG_N"/>
    <property type="match status" value="1"/>
</dbReference>
<keyword evidence="4 12" id="KW-0548">Nucleotidyltransferase</keyword>
<dbReference type="Proteomes" id="UP000178235">
    <property type="component" value="Unassembled WGS sequence"/>
</dbReference>
<dbReference type="GO" id="GO:0000428">
    <property type="term" value="C:DNA-directed RNA polymerase complex"/>
    <property type="evidence" value="ECO:0007669"/>
    <property type="project" value="UniProtKB-KW"/>
</dbReference>
<dbReference type="InterPro" id="IPR037068">
    <property type="entry name" value="DNA_primase_core_N_sf"/>
</dbReference>
<protein>
    <recommendedName>
        <fullName evidence="12 13">DNA primase</fullName>
        <ecNumber evidence="12">2.7.7.101</ecNumber>
    </recommendedName>
</protein>
<evidence type="ECO:0000256" key="14">
    <source>
        <dbReference type="PIRSR" id="PIRSR002811-1"/>
    </source>
</evidence>
<feature type="zinc finger region" description="CHC2-type" evidence="12 14">
    <location>
        <begin position="34"/>
        <end position="58"/>
    </location>
</feature>
<sequence length="609" mass="69577">MSSVDQIKSRIDILSLVTSYIKLERAGASWKGKCPFHNEKSPSFFVSPERGSYYCFGCGASGDIFTFVEEFEGLDFKGALKLLADKAGVPLEVYSREHQKAVSEKEDEKERLYLVMEEATKFFENNFPPKADQPQAEKEIKDAWEYLKSRGILDKTIKDFRIGYAILDWRKLYDYLKSKNFTDSDMEKAGLAKRPEAELGAPNKAMYDRFRGRIMFPISDSSGRVIAFSGRILSDDGKSAKYLNSPETLIFKKSAVLYGLDKAKQSIRKNDFSIVVEGQFDLILSHQAGFRNTVATSGTALVSSEKSENNSVNNLGLISRLSQNIIFIFDGDMAGFNASMRATPIALALFSDMNVKATEIPEGMDPADLISKKGPDAWREVIRNSKHIIEFLVDKHMSISKDNKDKLKTKLEIENKIIPYLALIKNPVKRSHFVSLIFNKSGISENDIRDRLKTVEKELKSENKGIEEMVGKKERIFRKDYILRKLLGIIFWQKTLKEKKIDTDQVLKEIAEIFNKMPEEVLTGIKENKEDLIFEAEVFYGEGAFIEKDVTELLFNLREEYLKEELSHKIKELHLYEENKNTEKVAEVLKEVNAINNKIQNIKNSRLSK</sequence>
<dbReference type="GO" id="GO:1990077">
    <property type="term" value="C:primosome complex"/>
    <property type="evidence" value="ECO:0007669"/>
    <property type="project" value="UniProtKB-KW"/>
</dbReference>
<dbReference type="CDD" id="cd03364">
    <property type="entry name" value="TOPRIM_DnaG_primases"/>
    <property type="match status" value="1"/>
</dbReference>
<feature type="domain" description="Toprim" evidence="16">
    <location>
        <begin position="271"/>
        <end position="351"/>
    </location>
</feature>
<dbReference type="NCBIfam" id="TIGR01391">
    <property type="entry name" value="dnaG"/>
    <property type="match status" value="1"/>
</dbReference>
<comment type="domain">
    <text evidence="12">Contains an N-terminal zinc-binding domain, a central core domain that contains the primase activity, and a C-terminal DnaB-binding domain.</text>
</comment>
<evidence type="ECO:0000259" key="16">
    <source>
        <dbReference type="SMART" id="SM00493"/>
    </source>
</evidence>
<gene>
    <name evidence="12" type="primary">dnaG</name>
    <name evidence="17" type="ORF">A2738_02445</name>
</gene>
<dbReference type="SUPFAM" id="SSF57783">
    <property type="entry name" value="Zinc beta-ribbon"/>
    <property type="match status" value="1"/>
</dbReference>
<comment type="cofactor">
    <cofactor evidence="12 13 14">
        <name>Zn(2+)</name>
        <dbReference type="ChEBI" id="CHEBI:29105"/>
    </cofactor>
    <text evidence="12 13 14">Binds 1 zinc ion per monomer.</text>
</comment>
<dbReference type="Gene3D" id="3.40.1360.10">
    <property type="match status" value="1"/>
</dbReference>
<comment type="catalytic activity">
    <reaction evidence="12">
        <text>ssDNA + n NTP = ssDNA/pppN(pN)n-1 hybrid + (n-1) diphosphate.</text>
        <dbReference type="EC" id="2.7.7.101"/>
    </reaction>
</comment>
<keyword evidence="6 12" id="KW-0479">Metal-binding</keyword>
<keyword evidence="9" id="KW-0460">Magnesium</keyword>
<dbReference type="PIRSF" id="PIRSF002811">
    <property type="entry name" value="DnaG"/>
    <property type="match status" value="1"/>
</dbReference>
<evidence type="ECO:0000256" key="5">
    <source>
        <dbReference type="ARBA" id="ARBA00022705"/>
    </source>
</evidence>
<dbReference type="EMBL" id="MFTS01000004">
    <property type="protein sequence ID" value="OGI68295.1"/>
    <property type="molecule type" value="Genomic_DNA"/>
</dbReference>